<evidence type="ECO:0000259" key="1">
    <source>
        <dbReference type="Pfam" id="PF07718"/>
    </source>
</evidence>
<dbReference type="InterPro" id="IPR016460">
    <property type="entry name" value="COPB1"/>
</dbReference>
<dbReference type="GO" id="GO:0030126">
    <property type="term" value="C:COPI vesicle coat"/>
    <property type="evidence" value="ECO:0007669"/>
    <property type="project" value="InterPro"/>
</dbReference>
<dbReference type="GO" id="GO:0006886">
    <property type="term" value="P:intracellular protein transport"/>
    <property type="evidence" value="ECO:0007669"/>
    <property type="project" value="InterPro"/>
</dbReference>
<proteinExistence type="predicted"/>
<keyword evidence="3" id="KW-1185">Reference proteome</keyword>
<dbReference type="PANTHER" id="PTHR10635:SF0">
    <property type="entry name" value="COATOMER SUBUNIT BETA"/>
    <property type="match status" value="1"/>
</dbReference>
<organism evidence="2 3">
    <name type="scientific">Dipteronia dyeriana</name>
    <dbReference type="NCBI Taxonomy" id="168575"/>
    <lineage>
        <taxon>Eukaryota</taxon>
        <taxon>Viridiplantae</taxon>
        <taxon>Streptophyta</taxon>
        <taxon>Embryophyta</taxon>
        <taxon>Tracheophyta</taxon>
        <taxon>Spermatophyta</taxon>
        <taxon>Magnoliopsida</taxon>
        <taxon>eudicotyledons</taxon>
        <taxon>Gunneridae</taxon>
        <taxon>Pentapetalae</taxon>
        <taxon>rosids</taxon>
        <taxon>malvids</taxon>
        <taxon>Sapindales</taxon>
        <taxon>Sapindaceae</taxon>
        <taxon>Hippocastanoideae</taxon>
        <taxon>Acereae</taxon>
        <taxon>Dipteronia</taxon>
    </lineage>
</organism>
<reference evidence="2" key="1">
    <citation type="journal article" date="2023" name="Plant J.">
        <title>Genome sequences and population genomics provide insights into the demographic history, inbreeding, and mutation load of two 'living fossil' tree species of Dipteronia.</title>
        <authorList>
            <person name="Feng Y."/>
            <person name="Comes H.P."/>
            <person name="Chen J."/>
            <person name="Zhu S."/>
            <person name="Lu R."/>
            <person name="Zhang X."/>
            <person name="Li P."/>
            <person name="Qiu J."/>
            <person name="Olsen K.M."/>
            <person name="Qiu Y."/>
        </authorList>
    </citation>
    <scope>NUCLEOTIDE SEQUENCE</scope>
    <source>
        <strain evidence="2">KIB01</strain>
    </source>
</reference>
<accession>A0AAD9XGG6</accession>
<sequence length="92" mass="10428">MNFTKEHHLEGNDVIAKVEAMKKAIMLMLNVHHYDIVLDVTVISRTKETLQNLCLELATVGDLKLVECPQNYTLAPESSKQINKGEHQGFHN</sequence>
<dbReference type="PANTHER" id="PTHR10635">
    <property type="entry name" value="COATOMER SUBUNIT BETA"/>
    <property type="match status" value="1"/>
</dbReference>
<evidence type="ECO:0000313" key="3">
    <source>
        <dbReference type="Proteomes" id="UP001280121"/>
    </source>
</evidence>
<dbReference type="GO" id="GO:0006888">
    <property type="term" value="P:endoplasmic reticulum to Golgi vesicle-mediated transport"/>
    <property type="evidence" value="ECO:0007669"/>
    <property type="project" value="TreeGrafter"/>
</dbReference>
<feature type="domain" description="Coatomer beta subunit C-terminal" evidence="1">
    <location>
        <begin position="28"/>
        <end position="83"/>
    </location>
</feature>
<evidence type="ECO:0000313" key="2">
    <source>
        <dbReference type="EMBL" id="KAK2658731.1"/>
    </source>
</evidence>
<dbReference type="GO" id="GO:0005198">
    <property type="term" value="F:structural molecule activity"/>
    <property type="evidence" value="ECO:0007669"/>
    <property type="project" value="InterPro"/>
</dbReference>
<dbReference type="InterPro" id="IPR011710">
    <property type="entry name" value="Coatomer_bsu_C"/>
</dbReference>
<dbReference type="Proteomes" id="UP001280121">
    <property type="component" value="Unassembled WGS sequence"/>
</dbReference>
<comment type="caution">
    <text evidence="2">The sequence shown here is derived from an EMBL/GenBank/DDBJ whole genome shotgun (WGS) entry which is preliminary data.</text>
</comment>
<dbReference type="GO" id="GO:0006891">
    <property type="term" value="P:intra-Golgi vesicle-mediated transport"/>
    <property type="evidence" value="ECO:0007669"/>
    <property type="project" value="TreeGrafter"/>
</dbReference>
<dbReference type="EMBL" id="JANJYI010000002">
    <property type="protein sequence ID" value="KAK2658731.1"/>
    <property type="molecule type" value="Genomic_DNA"/>
</dbReference>
<dbReference type="Pfam" id="PF07718">
    <property type="entry name" value="Coatamer_beta_C"/>
    <property type="match status" value="1"/>
</dbReference>
<name>A0AAD9XGG6_9ROSI</name>
<protein>
    <recommendedName>
        <fullName evidence="1">Coatomer beta subunit C-terminal domain-containing protein</fullName>
    </recommendedName>
</protein>
<dbReference type="AlphaFoldDB" id="A0AAD9XGG6"/>
<gene>
    <name evidence="2" type="ORF">Ddye_005264</name>
</gene>